<protein>
    <submittedName>
        <fullName evidence="2">Uncharacterized protein</fullName>
    </submittedName>
</protein>
<gene>
    <name evidence="2" type="ORF">MNBD_GAMMA26-833</name>
</gene>
<feature type="region of interest" description="Disordered" evidence="1">
    <location>
        <begin position="60"/>
        <end position="97"/>
    </location>
</feature>
<organism evidence="2">
    <name type="scientific">hydrothermal vent metagenome</name>
    <dbReference type="NCBI Taxonomy" id="652676"/>
    <lineage>
        <taxon>unclassified sequences</taxon>
        <taxon>metagenomes</taxon>
        <taxon>ecological metagenomes</taxon>
    </lineage>
</organism>
<sequence>MCEFYDPLVSTSCREPIADVVNNKEKANFCGYYKMQLNAYHPPDKTARHTTQSQLADLFGVSAESQDQSTGSAPDPETSAAKAQLASLFGAKNPENL</sequence>
<evidence type="ECO:0000256" key="1">
    <source>
        <dbReference type="SAM" id="MobiDB-lite"/>
    </source>
</evidence>
<name>A0A3B1BN66_9ZZZZ</name>
<dbReference type="EMBL" id="UOFX01000029">
    <property type="protein sequence ID" value="VAX07725.1"/>
    <property type="molecule type" value="Genomic_DNA"/>
</dbReference>
<proteinExistence type="predicted"/>
<dbReference type="AlphaFoldDB" id="A0A3B1BN66"/>
<reference evidence="2" key="1">
    <citation type="submission" date="2018-06" db="EMBL/GenBank/DDBJ databases">
        <authorList>
            <person name="Zhirakovskaya E."/>
        </authorList>
    </citation>
    <scope>NUCLEOTIDE SEQUENCE</scope>
</reference>
<evidence type="ECO:0000313" key="2">
    <source>
        <dbReference type="EMBL" id="VAX07725.1"/>
    </source>
</evidence>
<accession>A0A3B1BN66</accession>
<feature type="compositionally biased region" description="Polar residues" evidence="1">
    <location>
        <begin position="63"/>
        <end position="72"/>
    </location>
</feature>